<reference evidence="3" key="1">
    <citation type="journal article" date="2019" name="bioRxiv">
        <title>The Genome of the Zebra Mussel, Dreissena polymorpha: A Resource for Invasive Species Research.</title>
        <authorList>
            <person name="McCartney M.A."/>
            <person name="Auch B."/>
            <person name="Kono T."/>
            <person name="Mallez S."/>
            <person name="Zhang Y."/>
            <person name="Obille A."/>
            <person name="Becker A."/>
            <person name="Abrahante J.E."/>
            <person name="Garbe J."/>
            <person name="Badalamenti J.P."/>
            <person name="Herman A."/>
            <person name="Mangelson H."/>
            <person name="Liachko I."/>
            <person name="Sullivan S."/>
            <person name="Sone E.D."/>
            <person name="Koren S."/>
            <person name="Silverstein K.A.T."/>
            <person name="Beckman K.B."/>
            <person name="Gohl D.M."/>
        </authorList>
    </citation>
    <scope>NUCLEOTIDE SEQUENCE</scope>
    <source>
        <strain evidence="3">Duluth1</strain>
        <tissue evidence="3">Whole animal</tissue>
    </source>
</reference>
<feature type="compositionally biased region" description="Basic and acidic residues" evidence="1">
    <location>
        <begin position="1070"/>
        <end position="1081"/>
    </location>
</feature>
<accession>A0A9D4NA10</accession>
<evidence type="ECO:0000313" key="4">
    <source>
        <dbReference type="Proteomes" id="UP000828390"/>
    </source>
</evidence>
<evidence type="ECO:0000313" key="3">
    <source>
        <dbReference type="EMBL" id="KAH3892503.1"/>
    </source>
</evidence>
<dbReference type="Pfam" id="PF10491">
    <property type="entry name" value="Nrf1_DNA-bind"/>
    <property type="match status" value="1"/>
</dbReference>
<organism evidence="3 4">
    <name type="scientific">Dreissena polymorpha</name>
    <name type="common">Zebra mussel</name>
    <name type="synonym">Mytilus polymorpha</name>
    <dbReference type="NCBI Taxonomy" id="45954"/>
    <lineage>
        <taxon>Eukaryota</taxon>
        <taxon>Metazoa</taxon>
        <taxon>Spiralia</taxon>
        <taxon>Lophotrochozoa</taxon>
        <taxon>Mollusca</taxon>
        <taxon>Bivalvia</taxon>
        <taxon>Autobranchia</taxon>
        <taxon>Heteroconchia</taxon>
        <taxon>Euheterodonta</taxon>
        <taxon>Imparidentia</taxon>
        <taxon>Neoheterodontei</taxon>
        <taxon>Myida</taxon>
        <taxon>Dreissenoidea</taxon>
        <taxon>Dreissenidae</taxon>
        <taxon>Dreissena</taxon>
    </lineage>
</organism>
<feature type="compositionally biased region" description="Polar residues" evidence="1">
    <location>
        <begin position="622"/>
        <end position="634"/>
    </location>
</feature>
<feature type="compositionally biased region" description="Polar residues" evidence="1">
    <location>
        <begin position="121"/>
        <end position="147"/>
    </location>
</feature>
<keyword evidence="4" id="KW-1185">Reference proteome</keyword>
<dbReference type="InterPro" id="IPR019525">
    <property type="entry name" value="Nrf1_NLS/DNA-bd_dimer"/>
</dbReference>
<evidence type="ECO:0000256" key="1">
    <source>
        <dbReference type="SAM" id="MobiDB-lite"/>
    </source>
</evidence>
<feature type="domain" description="Nuclear respiratory factor 1 NLS/DNA-binding dimerisation" evidence="2">
    <location>
        <begin position="9"/>
        <end position="91"/>
    </location>
</feature>
<name>A0A9D4NA10_DREPO</name>
<reference evidence="3" key="2">
    <citation type="submission" date="2020-11" db="EMBL/GenBank/DDBJ databases">
        <authorList>
            <person name="McCartney M.A."/>
            <person name="Auch B."/>
            <person name="Kono T."/>
            <person name="Mallez S."/>
            <person name="Becker A."/>
            <person name="Gohl D.M."/>
            <person name="Silverstein K.A.T."/>
            <person name="Koren S."/>
            <person name="Bechman K.B."/>
            <person name="Herman A."/>
            <person name="Abrahante J.E."/>
            <person name="Garbe J."/>
        </authorList>
    </citation>
    <scope>NUCLEOTIDE SEQUENCE</scope>
    <source>
        <strain evidence="3">Duluth1</strain>
        <tissue evidence="3">Whole animal</tissue>
    </source>
</reference>
<comment type="caution">
    <text evidence="3">The sequence shown here is derived from an EMBL/GenBank/DDBJ whole genome shotgun (WGS) entry which is preliminary data.</text>
</comment>
<feature type="compositionally biased region" description="Polar residues" evidence="1">
    <location>
        <begin position="523"/>
        <end position="532"/>
    </location>
</feature>
<feature type="region of interest" description="Disordered" evidence="1">
    <location>
        <begin position="118"/>
        <end position="150"/>
    </location>
</feature>
<proteinExistence type="predicted"/>
<dbReference type="OrthoDB" id="6288734at2759"/>
<gene>
    <name evidence="3" type="ORF">DPMN_016621</name>
</gene>
<sequence>MVLEVCLAEQTDTHLKCMTQRQLEELIPKLVSKATGCATPRFGVPNDKPVWWPKSLEWTSPGDLVDLYQDPCEKLREIVRSCYCYMEQDSLFRPRELSPLSGDLIHIVDDEEMCNADVDSKSSFPGQAEPSSKCSLHVTQDSSQSGAGTLDTADIQSQFIDSRKRHATSGVKSGTNIKQSVLAPTKSNMEMIGVGSVGAKSSESMKAKDTFRPMIVSVKSVRESTSGLAKHINVEDNPYQLNVEEIIDKVAASHPDSEALSHAGEISAEVISQIDLQIAKSLKEAFRFTDNSNLFLPNSDVPKSSSISVFKTKTPNILKRNQVTFPHSKLDTDDTKSFSDSEVLTTEFCKRTENVEKKGRSFVWRTEPGVVEKLLKAGQSPSKVDCKPKESSISKPVSKPHEPSISKPVSKPHELSISKPVSKPCEPNEKKSAATGDCRTVEPGSKATAKEDKLDDEVVWICFICAKSFPDQSELMIHQEACEEETDLNLDAPLPNLTAACSAKGSTSSAEVSNNRPRDSPNLMKQSSSQPVPTLLRKVGSSLKSLPLGLPQKAQLVRRPRRIVDVYVPPMRDVYFECLGLLQTPKLEEINKSPRKGVTEEDCSIIDLTAEDDSDKLAVPTTPRTRSLMSQLSWDGSARKRQLSFSQSVATPPRDKKRKRNDSDDQSSDENDSDDDKQTVRKAPSKSAILGIPLTSPLGQRLKKHWTFDCKVLVVNNPEEYCKTNAFDLHLQEWHEKNYMVEKLRNRPPPTCTFKFTKKYLNKWFHSYKFNKADKREFNKILATGLELLSRLRLKNMTPCKVVLARLTKKEIKFWVNPRIRRSVSENLTKPKPIPRITSVAQLVRYGMNRNLVPMGQSFHPANSVSMFRHQMYPRGMPTPQLLVRSVPMNGQPMRLQVLQLQNSHSPGQFFPLHNIPVPQPVVQTHAQKRKQVFSNVRQDDMVICLSSDEEDGEVATKPEPACVTCTTSRMLCDIHRKRKIGPASYMASCNEQIKASARNIMQSKPLHSAILSAPGIKASDETIVAGAVNLDHLAAQDCTSHDQTVNTTLSAVDNQLKTSESLGMEVTDETDKASKDKISSDEDMDFEVICIDSDEED</sequence>
<feature type="compositionally biased region" description="Polar residues" evidence="1">
    <location>
        <begin position="504"/>
        <end position="515"/>
    </location>
</feature>
<feature type="region of interest" description="Disordered" evidence="1">
    <location>
        <begin position="501"/>
        <end position="532"/>
    </location>
</feature>
<protein>
    <recommendedName>
        <fullName evidence="2">Nuclear respiratory factor 1 NLS/DNA-binding dimerisation domain-containing protein</fullName>
    </recommendedName>
</protein>
<dbReference type="AlphaFoldDB" id="A0A9D4NA10"/>
<feature type="compositionally biased region" description="Acidic residues" evidence="1">
    <location>
        <begin position="664"/>
        <end position="675"/>
    </location>
</feature>
<feature type="region of interest" description="Disordered" evidence="1">
    <location>
        <begin position="614"/>
        <end position="686"/>
    </location>
</feature>
<feature type="region of interest" description="Disordered" evidence="1">
    <location>
        <begin position="381"/>
        <end position="448"/>
    </location>
</feature>
<dbReference type="Proteomes" id="UP000828390">
    <property type="component" value="Unassembled WGS sequence"/>
</dbReference>
<evidence type="ECO:0000259" key="2">
    <source>
        <dbReference type="Pfam" id="PF10491"/>
    </source>
</evidence>
<dbReference type="EMBL" id="JAIWYP010000001">
    <property type="protein sequence ID" value="KAH3892503.1"/>
    <property type="molecule type" value="Genomic_DNA"/>
</dbReference>
<feature type="region of interest" description="Disordered" evidence="1">
    <location>
        <begin position="1061"/>
        <end position="1082"/>
    </location>
</feature>